<keyword evidence="2" id="KW-1185">Reference proteome</keyword>
<dbReference type="OrthoDB" id="8780996at2"/>
<dbReference type="AlphaFoldDB" id="A0A4R5W621"/>
<dbReference type="Proteomes" id="UP000294829">
    <property type="component" value="Unassembled WGS sequence"/>
</dbReference>
<protein>
    <submittedName>
        <fullName evidence="1">Uncharacterized protein</fullName>
    </submittedName>
</protein>
<name>A0A4R5W621_9BURK</name>
<comment type="caution">
    <text evidence="1">The sequence shown here is derived from an EMBL/GenBank/DDBJ whole genome shotgun (WGS) entry which is preliminary data.</text>
</comment>
<dbReference type="Pfam" id="PF20331">
    <property type="entry name" value="DUF6626"/>
    <property type="match status" value="1"/>
</dbReference>
<organism evidence="1 2">
    <name type="scientific">Sapientia aquatica</name>
    <dbReference type="NCBI Taxonomy" id="1549640"/>
    <lineage>
        <taxon>Bacteria</taxon>
        <taxon>Pseudomonadati</taxon>
        <taxon>Pseudomonadota</taxon>
        <taxon>Betaproteobacteria</taxon>
        <taxon>Burkholderiales</taxon>
        <taxon>Oxalobacteraceae</taxon>
        <taxon>Sapientia</taxon>
    </lineage>
</organism>
<gene>
    <name evidence="1" type="ORF">E2I14_03025</name>
</gene>
<accession>A0A4R5W621</accession>
<dbReference type="EMBL" id="SMYL01000001">
    <property type="protein sequence ID" value="TDK68528.1"/>
    <property type="molecule type" value="Genomic_DNA"/>
</dbReference>
<sequence length="120" mass="13607">MNWKIADFYEMPTEINTCGGINMQINDVYKELKENCLCRSGHDFSSNYLGKHPSYLSMLNSRNENPSIEAWAMLSYTLQSRAQVLANSDSEFIQDAAMRLSELQQAVAANVMQECAARSR</sequence>
<evidence type="ECO:0000313" key="2">
    <source>
        <dbReference type="Proteomes" id="UP000294829"/>
    </source>
</evidence>
<dbReference type="InterPro" id="IPR046734">
    <property type="entry name" value="DUF6626"/>
</dbReference>
<evidence type="ECO:0000313" key="1">
    <source>
        <dbReference type="EMBL" id="TDK68528.1"/>
    </source>
</evidence>
<reference evidence="1 2" key="1">
    <citation type="submission" date="2019-03" db="EMBL/GenBank/DDBJ databases">
        <title>Sapientia aquatica gen. nov., sp. nov., isolated from a crater lake.</title>
        <authorList>
            <person name="Felfoldi T."/>
            <person name="Szabo A."/>
            <person name="Toth E."/>
            <person name="Schumann P."/>
            <person name="Keki Z."/>
            <person name="Marialigeti K."/>
            <person name="Mathe I."/>
        </authorList>
    </citation>
    <scope>NUCLEOTIDE SEQUENCE [LARGE SCALE GENOMIC DNA]</scope>
    <source>
        <strain evidence="1 2">SA-152</strain>
    </source>
</reference>
<proteinExistence type="predicted"/>